<evidence type="ECO:0000313" key="10">
    <source>
        <dbReference type="Proteomes" id="UP000317344"/>
    </source>
</evidence>
<dbReference type="PANTHER" id="PTHR19136:SF81">
    <property type="entry name" value="MOLYBDENUM COFACTOR GUANYLYLTRANSFERASE"/>
    <property type="match status" value="1"/>
</dbReference>
<name>A0A516X8E9_9ACTN</name>
<dbReference type="Proteomes" id="UP000317344">
    <property type="component" value="Chromosome"/>
</dbReference>
<evidence type="ECO:0000256" key="5">
    <source>
        <dbReference type="ARBA" id="ARBA00022842"/>
    </source>
</evidence>
<dbReference type="AlphaFoldDB" id="A0A516X8E9"/>
<evidence type="ECO:0000256" key="2">
    <source>
        <dbReference type="ARBA" id="ARBA00022679"/>
    </source>
</evidence>
<evidence type="ECO:0000256" key="1">
    <source>
        <dbReference type="ARBA" id="ARBA00022490"/>
    </source>
</evidence>
<evidence type="ECO:0000313" key="9">
    <source>
        <dbReference type="EMBL" id="QDQ99337.1"/>
    </source>
</evidence>
<proteinExistence type="predicted"/>
<dbReference type="GO" id="GO:0005525">
    <property type="term" value="F:GTP binding"/>
    <property type="evidence" value="ECO:0007669"/>
    <property type="project" value="UniProtKB-KW"/>
</dbReference>
<keyword evidence="5" id="KW-0460">Magnesium</keyword>
<keyword evidence="10" id="KW-1185">Reference proteome</keyword>
<dbReference type="GO" id="GO:0016779">
    <property type="term" value="F:nucleotidyltransferase activity"/>
    <property type="evidence" value="ECO:0007669"/>
    <property type="project" value="UniProtKB-KW"/>
</dbReference>
<evidence type="ECO:0000256" key="6">
    <source>
        <dbReference type="ARBA" id="ARBA00023134"/>
    </source>
</evidence>
<reference evidence="9 10" key="2">
    <citation type="submission" date="2019-07" db="EMBL/GenBank/DDBJ databases">
        <authorList>
            <person name="Huang Y."/>
        </authorList>
    </citation>
    <scope>NUCLEOTIDE SEQUENCE [LARGE SCALE GENOMIC DNA]</scope>
    <source>
        <strain evidence="9 10">HY188</strain>
    </source>
</reference>
<dbReference type="PANTHER" id="PTHR19136">
    <property type="entry name" value="MOLYBDENUM COFACTOR GUANYLYLTRANSFERASE"/>
    <property type="match status" value="1"/>
</dbReference>
<reference evidence="9 10" key="1">
    <citation type="submission" date="2019-07" db="EMBL/GenBank/DDBJ databases">
        <title>Tomitella cavernea sp. nov., an actinomycete isolated from soil.</title>
        <authorList>
            <person name="Cheng J."/>
        </authorList>
    </citation>
    <scope>NUCLEOTIDE SEQUENCE [LARGE SCALE GENOMIC DNA]</scope>
    <source>
        <strain evidence="9 10">HY188</strain>
    </source>
</reference>
<keyword evidence="6" id="KW-0342">GTP-binding</keyword>
<keyword evidence="7" id="KW-0501">Molybdenum cofactor biosynthesis</keyword>
<organism evidence="9 10">
    <name type="scientific">Tomitella fengzijianii</name>
    <dbReference type="NCBI Taxonomy" id="2597660"/>
    <lineage>
        <taxon>Bacteria</taxon>
        <taxon>Bacillati</taxon>
        <taxon>Actinomycetota</taxon>
        <taxon>Actinomycetes</taxon>
        <taxon>Mycobacteriales</taxon>
        <taxon>Tomitella</taxon>
    </lineage>
</organism>
<dbReference type="InterPro" id="IPR013482">
    <property type="entry name" value="Molybde_CF_guanTrfase"/>
</dbReference>
<dbReference type="CDD" id="cd02503">
    <property type="entry name" value="MobA"/>
    <property type="match status" value="1"/>
</dbReference>
<feature type="domain" description="MobA-like NTP transferase" evidence="8">
    <location>
        <begin position="1"/>
        <end position="147"/>
    </location>
</feature>
<evidence type="ECO:0000256" key="7">
    <source>
        <dbReference type="ARBA" id="ARBA00023150"/>
    </source>
</evidence>
<keyword evidence="1" id="KW-0963">Cytoplasm</keyword>
<dbReference type="GO" id="GO:0046872">
    <property type="term" value="F:metal ion binding"/>
    <property type="evidence" value="ECO:0007669"/>
    <property type="project" value="UniProtKB-KW"/>
</dbReference>
<keyword evidence="2 9" id="KW-0808">Transferase</keyword>
<dbReference type="Gene3D" id="3.90.550.10">
    <property type="entry name" value="Spore Coat Polysaccharide Biosynthesis Protein SpsA, Chain A"/>
    <property type="match status" value="1"/>
</dbReference>
<dbReference type="KEGG" id="toy:FO059_12925"/>
<dbReference type="GO" id="GO:0006777">
    <property type="term" value="P:Mo-molybdopterin cofactor biosynthetic process"/>
    <property type="evidence" value="ECO:0007669"/>
    <property type="project" value="UniProtKB-KW"/>
</dbReference>
<dbReference type="InterPro" id="IPR025877">
    <property type="entry name" value="MobA-like_NTP_Trfase"/>
</dbReference>
<dbReference type="InterPro" id="IPR029044">
    <property type="entry name" value="Nucleotide-diphossugar_trans"/>
</dbReference>
<protein>
    <submittedName>
        <fullName evidence="9">Molybdenum cofactor guanylyltransferase</fullName>
    </submittedName>
</protein>
<evidence type="ECO:0000259" key="8">
    <source>
        <dbReference type="Pfam" id="PF12804"/>
    </source>
</evidence>
<keyword evidence="9" id="KW-0548">Nucleotidyltransferase</keyword>
<dbReference type="OrthoDB" id="9788394at2"/>
<keyword evidence="3" id="KW-0479">Metal-binding</keyword>
<accession>A0A516X8E9</accession>
<dbReference type="EMBL" id="CP041765">
    <property type="protein sequence ID" value="QDQ99337.1"/>
    <property type="molecule type" value="Genomic_DNA"/>
</dbReference>
<sequence>MGRDKAALPWGAATMLETVVAAVRTALPQVFVVTAAGRSVALPADVDVVVDPVPGQGPLRGLETGLRAGGAAGYPWAFVAATDMPLITTRVVGLLLDAAAPGDADAVIAVAEGRDQPLAGVYRTGLAGRMDADIGAGVRSMRRFLDEVAVHRVVLGGADARAVFNVNTPADARDARRHGIV</sequence>
<gene>
    <name evidence="9" type="ORF">FO059_12925</name>
</gene>
<evidence type="ECO:0000256" key="3">
    <source>
        <dbReference type="ARBA" id="ARBA00022723"/>
    </source>
</evidence>
<dbReference type="Pfam" id="PF12804">
    <property type="entry name" value="NTP_transf_3"/>
    <property type="match status" value="1"/>
</dbReference>
<keyword evidence="4" id="KW-0547">Nucleotide-binding</keyword>
<dbReference type="SUPFAM" id="SSF53448">
    <property type="entry name" value="Nucleotide-diphospho-sugar transferases"/>
    <property type="match status" value="1"/>
</dbReference>
<evidence type="ECO:0000256" key="4">
    <source>
        <dbReference type="ARBA" id="ARBA00022741"/>
    </source>
</evidence>